<organism evidence="2">
    <name type="scientific">Mycobacterium xenopi 4042</name>
    <dbReference type="NCBI Taxonomy" id="1299334"/>
    <lineage>
        <taxon>Bacteria</taxon>
        <taxon>Bacillati</taxon>
        <taxon>Actinomycetota</taxon>
        <taxon>Actinomycetes</taxon>
        <taxon>Mycobacteriales</taxon>
        <taxon>Mycobacteriaceae</taxon>
        <taxon>Mycobacterium</taxon>
    </lineage>
</organism>
<proteinExistence type="predicted"/>
<reference evidence="2" key="1">
    <citation type="submission" date="2014-01" db="EMBL/GenBank/DDBJ databases">
        <authorList>
            <person name="Brown-Elliot B."/>
            <person name="Wallace R."/>
            <person name="Lenaerts A."/>
            <person name="Ordway D."/>
            <person name="DeGroote M.A."/>
            <person name="Parker T."/>
            <person name="Sizemore C."/>
            <person name="Tallon L.J."/>
            <person name="Sadzewicz L.K."/>
            <person name="Sengamalay N."/>
            <person name="Fraser C.M."/>
            <person name="Hine E."/>
            <person name="Shefchek K.A."/>
            <person name="Das S.P."/>
            <person name="Tettelin H."/>
        </authorList>
    </citation>
    <scope>NUCLEOTIDE SEQUENCE [LARGE SCALE GENOMIC DNA]</scope>
    <source>
        <strain evidence="2">4042</strain>
    </source>
</reference>
<sequence>MIREFIGLPSPTARRAGPAGTRARGYITAESGASRRWL</sequence>
<protein>
    <submittedName>
        <fullName evidence="2">Uncharacterized protein</fullName>
    </submittedName>
</protein>
<gene>
    <name evidence="2" type="ORF">I553_1096</name>
</gene>
<comment type="caution">
    <text evidence="2">The sequence shown here is derived from an EMBL/GenBank/DDBJ whole genome shotgun (WGS) entry which is preliminary data.</text>
</comment>
<evidence type="ECO:0000256" key="1">
    <source>
        <dbReference type="SAM" id="MobiDB-lite"/>
    </source>
</evidence>
<dbReference type="AlphaFoldDB" id="X7ZAT4"/>
<dbReference type="EMBL" id="JAOB01000080">
    <property type="protein sequence ID" value="EUA16121.1"/>
    <property type="molecule type" value="Genomic_DNA"/>
</dbReference>
<feature type="compositionally biased region" description="Low complexity" evidence="1">
    <location>
        <begin position="11"/>
        <end position="24"/>
    </location>
</feature>
<name>X7ZAT4_MYCXE</name>
<feature type="region of interest" description="Disordered" evidence="1">
    <location>
        <begin position="1"/>
        <end position="24"/>
    </location>
</feature>
<evidence type="ECO:0000313" key="2">
    <source>
        <dbReference type="EMBL" id="EUA16121.1"/>
    </source>
</evidence>
<accession>X7ZAT4</accession>